<proteinExistence type="inferred from homology"/>
<evidence type="ECO:0000256" key="1">
    <source>
        <dbReference type="ARBA" id="ARBA00011073"/>
    </source>
</evidence>
<dbReference type="InterPro" id="IPR010259">
    <property type="entry name" value="S8pro/Inhibitor_I9"/>
</dbReference>
<reference evidence="11 12" key="1">
    <citation type="submission" date="2025-05" db="UniProtKB">
        <authorList>
            <consortium name="RefSeq"/>
        </authorList>
    </citation>
    <scope>IDENTIFICATION</scope>
    <source>
        <tissue evidence="11 12">Leaf</tissue>
    </source>
</reference>
<evidence type="ECO:0000256" key="3">
    <source>
        <dbReference type="ARBA" id="ARBA00022729"/>
    </source>
</evidence>
<keyword evidence="2 6" id="KW-0645">Protease</keyword>
<dbReference type="InterPro" id="IPR015500">
    <property type="entry name" value="Peptidase_S8_subtilisin-rel"/>
</dbReference>
<name>A0ABM3HWZ3_9MYRT</name>
<dbReference type="InterPro" id="IPR022398">
    <property type="entry name" value="Peptidase_S8_His-AS"/>
</dbReference>
<evidence type="ECO:0000313" key="12">
    <source>
        <dbReference type="RefSeq" id="XP_048141108.1"/>
    </source>
</evidence>
<organism evidence="10 11">
    <name type="scientific">Rhodamnia argentea</name>
    <dbReference type="NCBI Taxonomy" id="178133"/>
    <lineage>
        <taxon>Eukaryota</taxon>
        <taxon>Viridiplantae</taxon>
        <taxon>Streptophyta</taxon>
        <taxon>Embryophyta</taxon>
        <taxon>Tracheophyta</taxon>
        <taxon>Spermatophyta</taxon>
        <taxon>Magnoliopsida</taxon>
        <taxon>eudicotyledons</taxon>
        <taxon>Gunneridae</taxon>
        <taxon>Pentapetalae</taxon>
        <taxon>rosids</taxon>
        <taxon>malvids</taxon>
        <taxon>Myrtales</taxon>
        <taxon>Myrtaceae</taxon>
        <taxon>Myrtoideae</taxon>
        <taxon>Myrteae</taxon>
        <taxon>Australasian group</taxon>
        <taxon>Rhodamnia</taxon>
    </lineage>
</organism>
<feature type="active site" description="Charge relay system" evidence="6">
    <location>
        <position position="195"/>
    </location>
</feature>
<dbReference type="Pfam" id="PF00082">
    <property type="entry name" value="Peptidase_S8"/>
    <property type="match status" value="1"/>
</dbReference>
<dbReference type="InterPro" id="IPR041469">
    <property type="entry name" value="Subtilisin-like_FN3"/>
</dbReference>
<sequence>MGSCVRFCNNQYHHCHKPHNSPLSAKLSNMTLLGFNPATRIDVALLALAILGTCFAEKREIYLALMEGDPVAFAGVSSSHEHGFSRQNLNREASRAHAKRLVDSHDQLLQSVLETGSYKKLYSFNHVINGFSVHITESQAKRLKETPGVRLVERDRGAKLMTTYTPQFLGLRQGVWRQQGGPRDAGEGIVLGFVDTGINPAHPSFANVGLPPLNGTSRFSGGACETGPLFPAISCNGKIISARFFSAGAQAAAALNPLVDILSPFDAVGHGSHVASIAAGNPDVAVVANGLYGWASGVAPGARIAVYKVVYPTVGTLTDVVAAIDQAVHDGVDALALSVGPDEAPEDTPTLLSVFDMAMLSARRAGVFVAQAVGNKGPSPSTVLSYSPWAVGVAAASTDRTYPASLLLGSGQRIAGVGLSGPTLGNGMVHYKLVLAKDAIFPYGAFPRTPPYTEECQYPQALDPALVLGSIVICTFSAGFFNQTSSLTAILNTARSRGFAGFVLVANPAYGDFIAEPIPFYVPGIMIPRVADAQVILLSISSLYIRFFLLTKLPNAFVQILSQYYEQETGRDQGGASTRFGARAAIGEGRVASFGGRAPTVSRFSSRGPDYIDVDRTPVDVLKPDILAPGHQVWAAWSPMSASEPILVGQSFALLSGTSMATPHVIGAAALIKQINPSWTPSMIASAMLTTATKHDNYGDLIMAEGSDISSLSPATPFDIGSGLLNPTSALNPGLVFPSDHEDDISFLCSLPKMDPLMVKAATGESCTRSLTYPSDLNLPSVTISALTGVRTVRRRVKNVSARQLTFTVSMRPPNGTAISVNPPWFTIDPQGVQDLDMEISVTQASNELSGFRHGEVVLTGPEDPSSQIQLVVPITFSVRVQPDG</sequence>
<dbReference type="GeneID" id="115742894"/>
<keyword evidence="5 6" id="KW-0720">Serine protease</keyword>
<evidence type="ECO:0000256" key="4">
    <source>
        <dbReference type="ARBA" id="ARBA00022801"/>
    </source>
</evidence>
<dbReference type="RefSeq" id="XP_048141107.1">
    <property type="nucleotide sequence ID" value="XM_048285150.1"/>
</dbReference>
<accession>A0ABM3HWZ3</accession>
<evidence type="ECO:0000259" key="8">
    <source>
        <dbReference type="Pfam" id="PF05922"/>
    </source>
</evidence>
<dbReference type="InterPro" id="IPR045051">
    <property type="entry name" value="SBT"/>
</dbReference>
<dbReference type="PROSITE" id="PS51892">
    <property type="entry name" value="SUBTILASE"/>
    <property type="match status" value="1"/>
</dbReference>
<dbReference type="SUPFAM" id="SSF52743">
    <property type="entry name" value="Subtilisin-like"/>
    <property type="match status" value="1"/>
</dbReference>
<dbReference type="Proteomes" id="UP000827889">
    <property type="component" value="Chromosome 9"/>
</dbReference>
<dbReference type="Gene3D" id="2.60.40.2310">
    <property type="match status" value="1"/>
</dbReference>
<feature type="active site" description="Charge relay system" evidence="6">
    <location>
        <position position="659"/>
    </location>
</feature>
<keyword evidence="4 6" id="KW-0378">Hydrolase</keyword>
<dbReference type="InterPro" id="IPR036852">
    <property type="entry name" value="Peptidase_S8/S53_dom_sf"/>
</dbReference>
<keyword evidence="3" id="KW-0732">Signal</keyword>
<evidence type="ECO:0000256" key="2">
    <source>
        <dbReference type="ARBA" id="ARBA00022670"/>
    </source>
</evidence>
<feature type="domain" description="Subtilisin-like protease fibronectin type-III" evidence="9">
    <location>
        <begin position="776"/>
        <end position="861"/>
    </location>
</feature>
<dbReference type="Gene3D" id="3.40.50.200">
    <property type="entry name" value="Peptidase S8/S53 domain"/>
    <property type="match status" value="2"/>
</dbReference>
<dbReference type="Gene3D" id="3.30.70.80">
    <property type="entry name" value="Peptidase S8 propeptide/proteinase inhibitor I9"/>
    <property type="match status" value="1"/>
</dbReference>
<evidence type="ECO:0000259" key="7">
    <source>
        <dbReference type="Pfam" id="PF00082"/>
    </source>
</evidence>
<comment type="similarity">
    <text evidence="1 6">Belongs to the peptidase S8 family.</text>
</comment>
<evidence type="ECO:0000259" key="9">
    <source>
        <dbReference type="Pfam" id="PF17766"/>
    </source>
</evidence>
<dbReference type="PANTHER" id="PTHR10795">
    <property type="entry name" value="PROPROTEIN CONVERTASE SUBTILISIN/KEXIN"/>
    <property type="match status" value="1"/>
</dbReference>
<dbReference type="CDD" id="cd02120">
    <property type="entry name" value="PA_subtilisin_like"/>
    <property type="match status" value="1"/>
</dbReference>
<dbReference type="SUPFAM" id="SSF54897">
    <property type="entry name" value="Protease propeptides/inhibitors"/>
    <property type="match status" value="1"/>
</dbReference>
<dbReference type="PRINTS" id="PR00723">
    <property type="entry name" value="SUBTILISIN"/>
</dbReference>
<evidence type="ECO:0000256" key="5">
    <source>
        <dbReference type="ARBA" id="ARBA00022825"/>
    </source>
</evidence>
<feature type="domain" description="Peptidase S8/S53" evidence="7">
    <location>
        <begin position="186"/>
        <end position="695"/>
    </location>
</feature>
<dbReference type="Pfam" id="PF17766">
    <property type="entry name" value="fn3_6"/>
    <property type="match status" value="1"/>
</dbReference>
<evidence type="ECO:0000313" key="10">
    <source>
        <dbReference type="Proteomes" id="UP000827889"/>
    </source>
</evidence>
<feature type="active site" description="Charge relay system" evidence="6">
    <location>
        <position position="270"/>
    </location>
</feature>
<gene>
    <name evidence="11 12" type="primary">LOC115742894</name>
</gene>
<dbReference type="InterPro" id="IPR000209">
    <property type="entry name" value="Peptidase_S8/S53_dom"/>
</dbReference>
<evidence type="ECO:0000256" key="6">
    <source>
        <dbReference type="PROSITE-ProRule" id="PRU01240"/>
    </source>
</evidence>
<dbReference type="PROSITE" id="PS00137">
    <property type="entry name" value="SUBTILASE_HIS"/>
    <property type="match status" value="1"/>
</dbReference>
<dbReference type="Pfam" id="PF05922">
    <property type="entry name" value="Inhibitor_I9"/>
    <property type="match status" value="1"/>
</dbReference>
<keyword evidence="10" id="KW-1185">Reference proteome</keyword>
<evidence type="ECO:0000313" key="11">
    <source>
        <dbReference type="RefSeq" id="XP_048141107.1"/>
    </source>
</evidence>
<protein>
    <submittedName>
        <fullName evidence="11 12">Subtilisin-like protease SBT2.4 isoform X1</fullName>
    </submittedName>
</protein>
<feature type="domain" description="Inhibitor I9" evidence="8">
    <location>
        <begin position="97"/>
        <end position="160"/>
    </location>
</feature>
<dbReference type="RefSeq" id="XP_048141108.1">
    <property type="nucleotide sequence ID" value="XM_048285151.1"/>
</dbReference>
<dbReference type="InterPro" id="IPR037045">
    <property type="entry name" value="S8pro/Inhibitor_I9_sf"/>
</dbReference>